<evidence type="ECO:0000313" key="15">
    <source>
        <dbReference type="Proteomes" id="UP000051922"/>
    </source>
</evidence>
<evidence type="ECO:0008006" key="16">
    <source>
        <dbReference type="Google" id="ProtNLM"/>
    </source>
</evidence>
<evidence type="ECO:0000256" key="8">
    <source>
        <dbReference type="ARBA" id="ARBA00022989"/>
    </source>
</evidence>
<dbReference type="GO" id="GO:0016020">
    <property type="term" value="C:membrane"/>
    <property type="evidence" value="ECO:0007669"/>
    <property type="project" value="UniProtKB-SubCell"/>
</dbReference>
<dbReference type="RefSeq" id="WP_056956821.1">
    <property type="nucleotide sequence ID" value="NZ_AZFJ01000049.1"/>
</dbReference>
<keyword evidence="4" id="KW-0633">Potassium transport</keyword>
<dbReference type="AlphaFoldDB" id="A0A0R1TXX3"/>
<evidence type="ECO:0000256" key="10">
    <source>
        <dbReference type="ARBA" id="ARBA00023136"/>
    </source>
</evidence>
<dbReference type="STRING" id="1423783.FC50_GL001477"/>
<keyword evidence="11" id="KW-0407">Ion channel</keyword>
<dbReference type="Pfam" id="PF06736">
    <property type="entry name" value="TMEM175"/>
    <property type="match status" value="1"/>
</dbReference>
<keyword evidence="3" id="KW-0813">Transport</keyword>
<dbReference type="InterPro" id="IPR010617">
    <property type="entry name" value="TMEM175-like"/>
</dbReference>
<evidence type="ECO:0000313" key="14">
    <source>
        <dbReference type="EMBL" id="KRL86065.1"/>
    </source>
</evidence>
<comment type="caution">
    <text evidence="14">The sequence shown here is derived from an EMBL/GenBank/DDBJ whole genome shotgun (WGS) entry which is preliminary data.</text>
</comment>
<keyword evidence="9" id="KW-0406">Ion transport</keyword>
<keyword evidence="8 13" id="KW-1133">Transmembrane helix</keyword>
<feature type="transmembrane region" description="Helical" evidence="13">
    <location>
        <begin position="12"/>
        <end position="29"/>
    </location>
</feature>
<name>A0A0R1TXX3_9LACO</name>
<keyword evidence="6" id="KW-0631">Potassium channel</keyword>
<evidence type="ECO:0000256" key="11">
    <source>
        <dbReference type="ARBA" id="ARBA00023303"/>
    </source>
</evidence>
<dbReference type="PATRIC" id="fig|1423783.4.peg.1519"/>
<evidence type="ECO:0000256" key="12">
    <source>
        <dbReference type="ARBA" id="ARBA00034430"/>
    </source>
</evidence>
<feature type="transmembrane region" description="Helical" evidence="13">
    <location>
        <begin position="108"/>
        <end position="128"/>
    </location>
</feature>
<sequence>MDKSRLEASTDGVIAIIITIMVLEFHVPAGDTLRALLGVWHQFVVYLASFATVAVYWHSHHYIFSRVQTVSRQTLWLNTLFLLTLSLFPFATAWVGETTLVALVPEQLYGIVLLVTDIAFDLLVICMLRDGADDVLRTTVHKTHLSIAGNVVAIAAGWLWPPLTLIINVLILINWLVPDQLGWRRGKRS</sequence>
<feature type="transmembrane region" description="Helical" evidence="13">
    <location>
        <begin position="35"/>
        <end position="55"/>
    </location>
</feature>
<comment type="subcellular location">
    <subcellularLocation>
        <location evidence="1">Membrane</location>
        <topology evidence="1">Multi-pass membrane protein</topology>
    </subcellularLocation>
</comment>
<evidence type="ECO:0000256" key="3">
    <source>
        <dbReference type="ARBA" id="ARBA00022448"/>
    </source>
</evidence>
<evidence type="ECO:0000256" key="5">
    <source>
        <dbReference type="ARBA" id="ARBA00022692"/>
    </source>
</evidence>
<keyword evidence="15" id="KW-1185">Reference proteome</keyword>
<comment type="similarity">
    <text evidence="2">Belongs to the TMEM175 family.</text>
</comment>
<protein>
    <recommendedName>
        <fullName evidence="16">Integral membrane protein</fullName>
    </recommendedName>
</protein>
<keyword evidence="10 13" id="KW-0472">Membrane</keyword>
<dbReference type="OrthoDB" id="7626281at2"/>
<dbReference type="EMBL" id="AZFJ01000049">
    <property type="protein sequence ID" value="KRL86065.1"/>
    <property type="molecule type" value="Genomic_DNA"/>
</dbReference>
<organism evidence="14 15">
    <name type="scientific">Lacticaseibacillus pantheris DSM 15945 = JCM 12539 = NBRC 106106</name>
    <dbReference type="NCBI Taxonomy" id="1423783"/>
    <lineage>
        <taxon>Bacteria</taxon>
        <taxon>Bacillati</taxon>
        <taxon>Bacillota</taxon>
        <taxon>Bacilli</taxon>
        <taxon>Lactobacillales</taxon>
        <taxon>Lactobacillaceae</taxon>
        <taxon>Lacticaseibacillus</taxon>
    </lineage>
</organism>
<evidence type="ECO:0000256" key="6">
    <source>
        <dbReference type="ARBA" id="ARBA00022826"/>
    </source>
</evidence>
<accession>A0A0R1TXX3</accession>
<reference evidence="14 15" key="1">
    <citation type="journal article" date="2015" name="Genome Announc.">
        <title>Expanding the biotechnology potential of lactobacilli through comparative genomics of 213 strains and associated genera.</title>
        <authorList>
            <person name="Sun Z."/>
            <person name="Harris H.M."/>
            <person name="McCann A."/>
            <person name="Guo C."/>
            <person name="Argimon S."/>
            <person name="Zhang W."/>
            <person name="Yang X."/>
            <person name="Jeffery I.B."/>
            <person name="Cooney J.C."/>
            <person name="Kagawa T.F."/>
            <person name="Liu W."/>
            <person name="Song Y."/>
            <person name="Salvetti E."/>
            <person name="Wrobel A."/>
            <person name="Rasinkangas P."/>
            <person name="Parkhill J."/>
            <person name="Rea M.C."/>
            <person name="O'Sullivan O."/>
            <person name="Ritari J."/>
            <person name="Douillard F.P."/>
            <person name="Paul Ross R."/>
            <person name="Yang R."/>
            <person name="Briner A.E."/>
            <person name="Felis G.E."/>
            <person name="de Vos W.M."/>
            <person name="Barrangou R."/>
            <person name="Klaenhammer T.R."/>
            <person name="Caufield P.W."/>
            <person name="Cui Y."/>
            <person name="Zhang H."/>
            <person name="O'Toole P.W."/>
        </authorList>
    </citation>
    <scope>NUCLEOTIDE SEQUENCE [LARGE SCALE GENOMIC DNA]</scope>
    <source>
        <strain evidence="14 15">DSM 15945</strain>
    </source>
</reference>
<feature type="transmembrane region" description="Helical" evidence="13">
    <location>
        <begin position="75"/>
        <end position="96"/>
    </location>
</feature>
<comment type="catalytic activity">
    <reaction evidence="12">
        <text>K(+)(in) = K(+)(out)</text>
        <dbReference type="Rhea" id="RHEA:29463"/>
        <dbReference type="ChEBI" id="CHEBI:29103"/>
    </reaction>
</comment>
<gene>
    <name evidence="14" type="ORF">FC50_GL001477</name>
</gene>
<dbReference type="Proteomes" id="UP000051922">
    <property type="component" value="Unassembled WGS sequence"/>
</dbReference>
<dbReference type="GO" id="GO:0005267">
    <property type="term" value="F:potassium channel activity"/>
    <property type="evidence" value="ECO:0007669"/>
    <property type="project" value="UniProtKB-KW"/>
</dbReference>
<evidence type="ECO:0000256" key="13">
    <source>
        <dbReference type="SAM" id="Phobius"/>
    </source>
</evidence>
<evidence type="ECO:0000256" key="7">
    <source>
        <dbReference type="ARBA" id="ARBA00022958"/>
    </source>
</evidence>
<dbReference type="GO" id="GO:0015252">
    <property type="term" value="F:proton channel activity"/>
    <property type="evidence" value="ECO:0007669"/>
    <property type="project" value="InterPro"/>
</dbReference>
<proteinExistence type="inferred from homology"/>
<evidence type="ECO:0000256" key="9">
    <source>
        <dbReference type="ARBA" id="ARBA00023065"/>
    </source>
</evidence>
<evidence type="ECO:0000256" key="1">
    <source>
        <dbReference type="ARBA" id="ARBA00004141"/>
    </source>
</evidence>
<keyword evidence="5 13" id="KW-0812">Transmembrane</keyword>
<keyword evidence="7" id="KW-0630">Potassium</keyword>
<evidence type="ECO:0000256" key="2">
    <source>
        <dbReference type="ARBA" id="ARBA00006920"/>
    </source>
</evidence>
<dbReference type="PANTHER" id="PTHR31462">
    <property type="entry name" value="ENDOSOMAL/LYSOSOMAL POTASSIUM CHANNEL TMEM175"/>
    <property type="match status" value="1"/>
</dbReference>
<dbReference type="PANTHER" id="PTHR31462:SF5">
    <property type="entry name" value="ENDOSOMAL_LYSOSOMAL PROTON CHANNEL TMEM175"/>
    <property type="match status" value="1"/>
</dbReference>
<evidence type="ECO:0000256" key="4">
    <source>
        <dbReference type="ARBA" id="ARBA00022538"/>
    </source>
</evidence>